<dbReference type="Pfam" id="PF04666">
    <property type="entry name" value="MGAT4_cons"/>
    <property type="match status" value="1"/>
</dbReference>
<protein>
    <submittedName>
        <fullName evidence="3">Alpha-1,3-mannosyl-glycoprotein 4-beta-N-acetylglucosaminyltransferase B</fullName>
    </submittedName>
</protein>
<dbReference type="PANTHER" id="PTHR12062:SF33">
    <property type="entry name" value="ALPHA-1,6-MANNOSYL-GLYCOPROTEIN 4-BETA-N-ACETYLGLUCOSAMINYLTRANSFERASE-LIKE"/>
    <property type="match status" value="1"/>
</dbReference>
<dbReference type="OrthoDB" id="2016523at2759"/>
<dbReference type="InterPro" id="IPR006759">
    <property type="entry name" value="Glyco_transf_54"/>
</dbReference>
<gene>
    <name evidence="3" type="ORF">BV898_02570</name>
</gene>
<name>A0A1W0X7R2_HYPEX</name>
<feature type="transmembrane region" description="Helical" evidence="1">
    <location>
        <begin position="20"/>
        <end position="41"/>
    </location>
</feature>
<accession>A0A1W0X7R2</accession>
<reference evidence="4" key="1">
    <citation type="submission" date="2017-01" db="EMBL/GenBank/DDBJ databases">
        <title>Comparative genomics of anhydrobiosis in the tardigrade Hypsibius dujardini.</title>
        <authorList>
            <person name="Yoshida Y."/>
            <person name="Koutsovoulos G."/>
            <person name="Laetsch D."/>
            <person name="Stevens L."/>
            <person name="Kumar S."/>
            <person name="Horikawa D."/>
            <person name="Ishino K."/>
            <person name="Komine S."/>
            <person name="Tomita M."/>
            <person name="Blaxter M."/>
            <person name="Arakawa K."/>
        </authorList>
    </citation>
    <scope>NUCLEOTIDE SEQUENCE [LARGE SCALE GENOMIC DNA]</scope>
    <source>
        <strain evidence="4">Z151</strain>
    </source>
</reference>
<dbReference type="PANTHER" id="PTHR12062">
    <property type="entry name" value="N-ACETYLGLUCOSAMINYLTRANSFERASE VI"/>
    <property type="match status" value="1"/>
</dbReference>
<dbReference type="GO" id="GO:0006487">
    <property type="term" value="P:protein N-linked glycosylation"/>
    <property type="evidence" value="ECO:0007669"/>
    <property type="project" value="TreeGrafter"/>
</dbReference>
<organism evidence="3 4">
    <name type="scientific">Hypsibius exemplaris</name>
    <name type="common">Freshwater tardigrade</name>
    <dbReference type="NCBI Taxonomy" id="2072580"/>
    <lineage>
        <taxon>Eukaryota</taxon>
        <taxon>Metazoa</taxon>
        <taxon>Ecdysozoa</taxon>
        <taxon>Tardigrada</taxon>
        <taxon>Eutardigrada</taxon>
        <taxon>Parachela</taxon>
        <taxon>Hypsibioidea</taxon>
        <taxon>Hypsibiidae</taxon>
        <taxon>Hypsibius</taxon>
    </lineage>
</organism>
<keyword evidence="1" id="KW-0812">Transmembrane</keyword>
<evidence type="ECO:0000313" key="4">
    <source>
        <dbReference type="Proteomes" id="UP000192578"/>
    </source>
</evidence>
<dbReference type="EMBL" id="MTYJ01000011">
    <property type="protein sequence ID" value="OQV23448.1"/>
    <property type="molecule type" value="Genomic_DNA"/>
</dbReference>
<keyword evidence="1" id="KW-0472">Membrane</keyword>
<evidence type="ECO:0000259" key="2">
    <source>
        <dbReference type="Pfam" id="PF04666"/>
    </source>
</evidence>
<proteinExistence type="predicted"/>
<dbReference type="AlphaFoldDB" id="A0A1W0X7R2"/>
<evidence type="ECO:0000256" key="1">
    <source>
        <dbReference type="SAM" id="Phobius"/>
    </source>
</evidence>
<sequence length="392" mass="45136">MQPEVFGSITTGRACRRGIIQSFLFTIAAAVFLFVNMTDILRSSATQHHRMSDPRLKAFHETFLTKAVIEKFGYSAAEWKSMIRLGVPHQIKSFCDAIAEANHSLVPDCSSSIMPDLWIGKKRESKVRLVVGLPTVLRPVKQYVKSTLKRLLRDLKPMDRNSTVILVFLADTDQTATQQLLSLFFQNFQSEIESGLIELLVPNRRFYKIMESEPCYGSIKDQAFRLDKTPCQDDYLRWRNKQNFDYSYLMAYGSQLGEFYLQMEDDMMCGSELFPKVFGAITSFSIRPFVFAEVTGRGFRGKMFRSNDTFHLSQYLLRRFDAMPCDWLYPIFAENLPNPCEADPERYPQAQHDCGSHSRKLRLVDEKGRDLCHHRGRFSSLKGKVVPIHLAT</sequence>
<feature type="domain" description="MGAT4 conserved region" evidence="2">
    <location>
        <begin position="108"/>
        <end position="384"/>
    </location>
</feature>
<dbReference type="InterPro" id="IPR057279">
    <property type="entry name" value="MGAT4"/>
</dbReference>
<evidence type="ECO:0000313" key="3">
    <source>
        <dbReference type="EMBL" id="OQV23448.1"/>
    </source>
</evidence>
<dbReference type="GO" id="GO:0008375">
    <property type="term" value="F:acetylglucosaminyltransferase activity"/>
    <property type="evidence" value="ECO:0007669"/>
    <property type="project" value="TreeGrafter"/>
</dbReference>
<dbReference type="Proteomes" id="UP000192578">
    <property type="component" value="Unassembled WGS sequence"/>
</dbReference>
<keyword evidence="1" id="KW-1133">Transmembrane helix</keyword>
<keyword evidence="4" id="KW-1185">Reference proteome</keyword>
<comment type="caution">
    <text evidence="3">The sequence shown here is derived from an EMBL/GenBank/DDBJ whole genome shotgun (WGS) entry which is preliminary data.</text>
</comment>